<keyword evidence="3" id="KW-1133">Transmembrane helix</keyword>
<sequence>MDFSVRSKARVWAGTVLGTLFCVTAATIVDSPNFAGFTSEELTKALTINILLPTALAGPLLYFLLNQIRALALARDEMATMATTDSLTGVLNRGAFTMMVEAYLARAMETKTGPAGSLLVIDADHFKSINDDFGHSAGDDALRAITARIRAALRSTDLVGRIGGEEFGVFLPATTAEQALMLAERIRKTVREIAFPGSGQHQLSVSIGGVTFHNEGNYDRLFKVADQCLYLAKDSGRDRVNMINYIGQLAA</sequence>
<dbReference type="AlphaFoldDB" id="A0A6M1SEC0"/>
<dbReference type="GO" id="GO:1902201">
    <property type="term" value="P:negative regulation of bacterial-type flagellum-dependent cell motility"/>
    <property type="evidence" value="ECO:0007669"/>
    <property type="project" value="TreeGrafter"/>
</dbReference>
<dbReference type="NCBIfam" id="TIGR00254">
    <property type="entry name" value="GGDEF"/>
    <property type="match status" value="1"/>
</dbReference>
<dbReference type="GO" id="GO:0043709">
    <property type="term" value="P:cell adhesion involved in single-species biofilm formation"/>
    <property type="evidence" value="ECO:0007669"/>
    <property type="project" value="TreeGrafter"/>
</dbReference>
<comment type="caution">
    <text evidence="5">The sequence shown here is derived from an EMBL/GenBank/DDBJ whole genome shotgun (WGS) entry which is preliminary data.</text>
</comment>
<reference evidence="5 6" key="2">
    <citation type="submission" date="2020-03" db="EMBL/GenBank/DDBJ databases">
        <title>Devosia chinhatensis sp. nov., isolated from a hexachlorocyclohexane (HCH) dump site in India.</title>
        <authorList>
            <person name="Kumar M."/>
            <person name="Lal R."/>
        </authorList>
    </citation>
    <scope>NUCLEOTIDE SEQUENCE [LARGE SCALE GENOMIC DNA]</scope>
    <source>
        <strain evidence="5 6">H239</strain>
    </source>
</reference>
<protein>
    <recommendedName>
        <fullName evidence="1">diguanylate cyclase</fullName>
        <ecNumber evidence="1">2.7.7.65</ecNumber>
    </recommendedName>
</protein>
<dbReference type="Pfam" id="PF00990">
    <property type="entry name" value="GGDEF"/>
    <property type="match status" value="1"/>
</dbReference>
<dbReference type="SMART" id="SM00267">
    <property type="entry name" value="GGDEF"/>
    <property type="match status" value="1"/>
</dbReference>
<feature type="domain" description="GGDEF" evidence="4">
    <location>
        <begin position="114"/>
        <end position="245"/>
    </location>
</feature>
<proteinExistence type="predicted"/>
<dbReference type="EMBL" id="JAALFG010000002">
    <property type="protein sequence ID" value="NGP18209.1"/>
    <property type="molecule type" value="Genomic_DNA"/>
</dbReference>
<dbReference type="EC" id="2.7.7.65" evidence="1"/>
<feature type="transmembrane region" description="Helical" evidence="3">
    <location>
        <begin position="42"/>
        <end position="65"/>
    </location>
</feature>
<dbReference type="RefSeq" id="WP_164534437.1">
    <property type="nucleotide sequence ID" value="NZ_JAALFG010000002.1"/>
</dbReference>
<keyword evidence="6" id="KW-1185">Reference proteome</keyword>
<evidence type="ECO:0000313" key="5">
    <source>
        <dbReference type="EMBL" id="NGP18209.1"/>
    </source>
</evidence>
<dbReference type="PROSITE" id="PS50887">
    <property type="entry name" value="GGDEF"/>
    <property type="match status" value="1"/>
</dbReference>
<dbReference type="SUPFAM" id="SSF55073">
    <property type="entry name" value="Nucleotide cyclase"/>
    <property type="match status" value="1"/>
</dbReference>
<evidence type="ECO:0000313" key="6">
    <source>
        <dbReference type="Proteomes" id="UP000474802"/>
    </source>
</evidence>
<dbReference type="CDD" id="cd01949">
    <property type="entry name" value="GGDEF"/>
    <property type="match status" value="1"/>
</dbReference>
<gene>
    <name evidence="5" type="ORF">G5575_11530</name>
</gene>
<keyword evidence="3" id="KW-0472">Membrane</keyword>
<dbReference type="InterPro" id="IPR050469">
    <property type="entry name" value="Diguanylate_Cyclase"/>
</dbReference>
<dbReference type="InterPro" id="IPR029787">
    <property type="entry name" value="Nucleotide_cyclase"/>
</dbReference>
<comment type="catalytic activity">
    <reaction evidence="2">
        <text>2 GTP = 3',3'-c-di-GMP + 2 diphosphate</text>
        <dbReference type="Rhea" id="RHEA:24898"/>
        <dbReference type="ChEBI" id="CHEBI:33019"/>
        <dbReference type="ChEBI" id="CHEBI:37565"/>
        <dbReference type="ChEBI" id="CHEBI:58805"/>
        <dbReference type="EC" id="2.7.7.65"/>
    </reaction>
</comment>
<dbReference type="PANTHER" id="PTHR45138">
    <property type="entry name" value="REGULATORY COMPONENTS OF SENSORY TRANSDUCTION SYSTEM"/>
    <property type="match status" value="1"/>
</dbReference>
<organism evidence="5 6">
    <name type="scientific">Devosia aurantiaca</name>
    <dbReference type="NCBI Taxonomy" id="2714858"/>
    <lineage>
        <taxon>Bacteria</taxon>
        <taxon>Pseudomonadati</taxon>
        <taxon>Pseudomonadota</taxon>
        <taxon>Alphaproteobacteria</taxon>
        <taxon>Hyphomicrobiales</taxon>
        <taxon>Devosiaceae</taxon>
        <taxon>Devosia</taxon>
    </lineage>
</organism>
<dbReference type="GO" id="GO:0005886">
    <property type="term" value="C:plasma membrane"/>
    <property type="evidence" value="ECO:0007669"/>
    <property type="project" value="TreeGrafter"/>
</dbReference>
<dbReference type="FunFam" id="3.30.70.270:FF:000001">
    <property type="entry name" value="Diguanylate cyclase domain protein"/>
    <property type="match status" value="1"/>
</dbReference>
<reference evidence="5 6" key="1">
    <citation type="submission" date="2020-02" db="EMBL/GenBank/DDBJ databases">
        <authorList>
            <person name="Khan S.A."/>
            <person name="Jeon C.O."/>
            <person name="Chun B.H."/>
        </authorList>
    </citation>
    <scope>NUCLEOTIDE SEQUENCE [LARGE SCALE GENOMIC DNA]</scope>
    <source>
        <strain evidence="5 6">H239</strain>
    </source>
</reference>
<evidence type="ECO:0000256" key="2">
    <source>
        <dbReference type="ARBA" id="ARBA00034247"/>
    </source>
</evidence>
<dbReference type="PANTHER" id="PTHR45138:SF9">
    <property type="entry name" value="DIGUANYLATE CYCLASE DGCM-RELATED"/>
    <property type="match status" value="1"/>
</dbReference>
<name>A0A6M1SEC0_9HYPH</name>
<accession>A0A6M1SEC0</accession>
<evidence type="ECO:0000256" key="3">
    <source>
        <dbReference type="SAM" id="Phobius"/>
    </source>
</evidence>
<evidence type="ECO:0000256" key="1">
    <source>
        <dbReference type="ARBA" id="ARBA00012528"/>
    </source>
</evidence>
<dbReference type="Gene3D" id="3.30.70.270">
    <property type="match status" value="1"/>
</dbReference>
<dbReference type="InterPro" id="IPR043128">
    <property type="entry name" value="Rev_trsase/Diguanyl_cyclase"/>
</dbReference>
<dbReference type="InterPro" id="IPR000160">
    <property type="entry name" value="GGDEF_dom"/>
</dbReference>
<dbReference type="Proteomes" id="UP000474802">
    <property type="component" value="Unassembled WGS sequence"/>
</dbReference>
<evidence type="ECO:0000259" key="4">
    <source>
        <dbReference type="PROSITE" id="PS50887"/>
    </source>
</evidence>
<dbReference type="GO" id="GO:0052621">
    <property type="term" value="F:diguanylate cyclase activity"/>
    <property type="evidence" value="ECO:0007669"/>
    <property type="project" value="UniProtKB-EC"/>
</dbReference>
<keyword evidence="3" id="KW-0812">Transmembrane</keyword>